<dbReference type="PANTHER" id="PTHR11908">
    <property type="entry name" value="XANTHINE DEHYDROGENASE"/>
    <property type="match status" value="1"/>
</dbReference>
<comment type="caution">
    <text evidence="4">The sequence shown here is derived from an EMBL/GenBank/DDBJ whole genome shotgun (WGS) entry which is preliminary data.</text>
</comment>
<feature type="domain" description="Aldehyde oxidase/xanthine dehydrogenase a/b hammerhead" evidence="3">
    <location>
        <begin position="30"/>
        <end position="140"/>
    </location>
</feature>
<dbReference type="InterPro" id="IPR046867">
    <property type="entry name" value="AldOxase/xan_DH_MoCoBD2"/>
</dbReference>
<evidence type="ECO:0000256" key="1">
    <source>
        <dbReference type="ARBA" id="ARBA00022505"/>
    </source>
</evidence>
<reference evidence="4 5" key="1">
    <citation type="submission" date="2020-07" db="EMBL/GenBank/DDBJ databases">
        <title>Genomic Encyclopedia of Type Strains, Phase IV (KMG-V): Genome sequencing to study the core and pangenomes of soil and plant-associated prokaryotes.</title>
        <authorList>
            <person name="Whitman W."/>
        </authorList>
    </citation>
    <scope>NUCLEOTIDE SEQUENCE [LARGE SCALE GENOMIC DNA]</scope>
    <source>
        <strain evidence="4 5">SAS40</strain>
    </source>
</reference>
<dbReference type="EC" id="1.17.1.4" evidence="4"/>
<dbReference type="Gene3D" id="3.90.1170.50">
    <property type="entry name" value="Aldehyde oxidase/xanthine dehydrogenase, a/b hammerhead"/>
    <property type="match status" value="1"/>
</dbReference>
<evidence type="ECO:0000259" key="3">
    <source>
        <dbReference type="SMART" id="SM01008"/>
    </source>
</evidence>
<dbReference type="PANTHER" id="PTHR11908:SF132">
    <property type="entry name" value="ALDEHYDE OXIDASE 1-RELATED"/>
    <property type="match status" value="1"/>
</dbReference>
<dbReference type="Proteomes" id="UP000542125">
    <property type="component" value="Unassembled WGS sequence"/>
</dbReference>
<accession>A0A7Y9IQG1</accession>
<dbReference type="SUPFAM" id="SSF56003">
    <property type="entry name" value="Molybdenum cofactor-binding domain"/>
    <property type="match status" value="1"/>
</dbReference>
<dbReference type="SMART" id="SM01008">
    <property type="entry name" value="Ald_Xan_dh_C"/>
    <property type="match status" value="1"/>
</dbReference>
<keyword evidence="1" id="KW-0500">Molybdenum</keyword>
<name>A0A7Y9IQG1_9BURK</name>
<dbReference type="Pfam" id="PF01315">
    <property type="entry name" value="Ald_Xan_dh_C"/>
    <property type="match status" value="1"/>
</dbReference>
<dbReference type="InterPro" id="IPR016208">
    <property type="entry name" value="Ald_Oxase/xanthine_DH-like"/>
</dbReference>
<dbReference type="Pfam" id="PF02738">
    <property type="entry name" value="MoCoBD_1"/>
    <property type="match status" value="1"/>
</dbReference>
<evidence type="ECO:0000313" key="5">
    <source>
        <dbReference type="Proteomes" id="UP000542125"/>
    </source>
</evidence>
<dbReference type="AlphaFoldDB" id="A0A7Y9IQG1"/>
<dbReference type="GO" id="GO:0004854">
    <property type="term" value="F:xanthine dehydrogenase activity"/>
    <property type="evidence" value="ECO:0007669"/>
    <property type="project" value="UniProtKB-EC"/>
</dbReference>
<dbReference type="Pfam" id="PF20256">
    <property type="entry name" value="MoCoBD_2"/>
    <property type="match status" value="1"/>
</dbReference>
<organism evidence="4 5">
    <name type="scientific">Pigmentiphaga litoralis</name>
    <dbReference type="NCBI Taxonomy" id="516702"/>
    <lineage>
        <taxon>Bacteria</taxon>
        <taxon>Pseudomonadati</taxon>
        <taxon>Pseudomonadota</taxon>
        <taxon>Betaproteobacteria</taxon>
        <taxon>Burkholderiales</taxon>
        <taxon>Alcaligenaceae</taxon>
        <taxon>Pigmentiphaga</taxon>
    </lineage>
</organism>
<evidence type="ECO:0000313" key="4">
    <source>
        <dbReference type="EMBL" id="NYE81067.1"/>
    </source>
</evidence>
<dbReference type="InterPro" id="IPR008274">
    <property type="entry name" value="AldOxase/xan_DH_MoCoBD1"/>
</dbReference>
<protein>
    <submittedName>
        <fullName evidence="4">Xanthine dehydrogenase YagR molybdenum-binding subunit</fullName>
        <ecNumber evidence="4">1.17.1.4</ecNumber>
    </submittedName>
</protein>
<dbReference type="InterPro" id="IPR036856">
    <property type="entry name" value="Ald_Oxase/Xan_DH_a/b_sf"/>
</dbReference>
<dbReference type="EMBL" id="JACBYR010000001">
    <property type="protein sequence ID" value="NYE81067.1"/>
    <property type="molecule type" value="Genomic_DNA"/>
</dbReference>
<dbReference type="Gene3D" id="3.30.365.10">
    <property type="entry name" value="Aldehyde oxidase/xanthine dehydrogenase, molybdopterin binding domain"/>
    <property type="match status" value="4"/>
</dbReference>
<sequence>MATLTDPNPATRAGGIGARVTRVDGPAKVTGTAEYPSDVAVKRPLYAYFHTSSIALGRIESMDEQEARALPGVVEIMTWRNTAGMLDTVPPSKGGSTSIPVLQSADIHHDGEIVAVILAEDYETARDASHRLRVGYTSRTPTATFGSTGLGPELQKDGPRFKNSNVGNAAAALQAAAVKVEQHYATPTQHHNAIELFTTTAQWQGDELTIHEPSQFLVGSQNTIAAALRIDPAKVRIISKYVGGAFGAKGMTTSRTGLIALASRKLGRPVKMVATRDQGFTIATYRAETRQLVKLGASRDGKITALIHEGDEVSSRMDSYKVGGTETTARMYSIPNVASKVTVQHADRNTPGFMRAPAEVPYMFALESAMDELAIALQMDPVELRRINDAQIEPIEKRRYSSRSLVQCYDAAAKAFGWDHRRAARPMSMRDGDWQIGWGCATACYPSMIAPSFARVSLSDSGAKVEVAGHEIGTGAYTIYAQTAAQMLGLPVDKVEVIMGDSRLPPAPVAGGSNNAASISNAVAMACMRIREQLAAAAVNDPKSPLHRRDAATVQLMDGQLRAANGTGEPLAAAVARAGGGVEAMVGNNPKNLPPEALAGLRKGRLMMTGGSMAEDFVKYAFGAEFVEVRVHRLTREVRVSRMVGAFAAGTIINPITARSQLMGGMIWGISSALHEATEIDPRNARYTNDNLAEYLIPVNADVPKVDVLFVAETDREVNPLGIKGIGELGCVGTAAAVCNAIFNATGVRIRELPVRIEKLL</sequence>
<dbReference type="InterPro" id="IPR037165">
    <property type="entry name" value="AldOxase/xan_DH_Mopterin-bd_sf"/>
</dbReference>
<dbReference type="InterPro" id="IPR000674">
    <property type="entry name" value="Ald_Oxase/Xan_DH_a/b"/>
</dbReference>
<gene>
    <name evidence="4" type="ORF">FHW18_000338</name>
</gene>
<keyword evidence="2 4" id="KW-0560">Oxidoreductase</keyword>
<evidence type="ECO:0000256" key="2">
    <source>
        <dbReference type="ARBA" id="ARBA00023002"/>
    </source>
</evidence>
<dbReference type="RefSeq" id="WP_179582728.1">
    <property type="nucleotide sequence ID" value="NZ_JACBYR010000001.1"/>
</dbReference>
<dbReference type="GO" id="GO:0005506">
    <property type="term" value="F:iron ion binding"/>
    <property type="evidence" value="ECO:0007669"/>
    <property type="project" value="InterPro"/>
</dbReference>
<proteinExistence type="predicted"/>
<dbReference type="SUPFAM" id="SSF54665">
    <property type="entry name" value="CO dehydrogenase molybdoprotein N-domain-like"/>
    <property type="match status" value="1"/>
</dbReference>
<keyword evidence="5" id="KW-1185">Reference proteome</keyword>